<feature type="transmembrane region" description="Helical" evidence="1">
    <location>
        <begin position="142"/>
        <end position="166"/>
    </location>
</feature>
<dbReference type="RefSeq" id="WP_259863884.1">
    <property type="nucleotide sequence ID" value="NZ_CP073720.1"/>
</dbReference>
<keyword evidence="1" id="KW-0812">Transmembrane</keyword>
<dbReference type="EMBL" id="CP073720">
    <property type="protein sequence ID" value="UWP85697.1"/>
    <property type="molecule type" value="Genomic_DNA"/>
</dbReference>
<proteinExistence type="predicted"/>
<organism evidence="2 3">
    <name type="scientific">Dactylosporangium fulvum</name>
    <dbReference type="NCBI Taxonomy" id="53359"/>
    <lineage>
        <taxon>Bacteria</taxon>
        <taxon>Bacillati</taxon>
        <taxon>Actinomycetota</taxon>
        <taxon>Actinomycetes</taxon>
        <taxon>Micromonosporales</taxon>
        <taxon>Micromonosporaceae</taxon>
        <taxon>Dactylosporangium</taxon>
    </lineage>
</organism>
<evidence type="ECO:0000313" key="2">
    <source>
        <dbReference type="EMBL" id="UWP85697.1"/>
    </source>
</evidence>
<accession>A0ABY5W731</accession>
<evidence type="ECO:0000313" key="3">
    <source>
        <dbReference type="Proteomes" id="UP001059617"/>
    </source>
</evidence>
<feature type="transmembrane region" description="Helical" evidence="1">
    <location>
        <begin position="71"/>
        <end position="104"/>
    </location>
</feature>
<evidence type="ECO:0008006" key="4">
    <source>
        <dbReference type="Google" id="ProtNLM"/>
    </source>
</evidence>
<keyword evidence="1" id="KW-0472">Membrane</keyword>
<gene>
    <name evidence="2" type="ORF">Dfulv_16220</name>
</gene>
<name>A0ABY5W731_9ACTN</name>
<reference evidence="2" key="1">
    <citation type="submission" date="2021-04" db="EMBL/GenBank/DDBJ databases">
        <authorList>
            <person name="Hartkoorn R.C."/>
            <person name="Beaudoing E."/>
            <person name="Hot D."/>
        </authorList>
    </citation>
    <scope>NUCLEOTIDE SEQUENCE</scope>
    <source>
        <strain evidence="2">NRRL B-16292</strain>
    </source>
</reference>
<keyword evidence="3" id="KW-1185">Reference proteome</keyword>
<evidence type="ECO:0000256" key="1">
    <source>
        <dbReference type="SAM" id="Phobius"/>
    </source>
</evidence>
<feature type="transmembrane region" description="Helical" evidence="1">
    <location>
        <begin position="236"/>
        <end position="258"/>
    </location>
</feature>
<feature type="transmembrane region" description="Helical" evidence="1">
    <location>
        <begin position="116"/>
        <end position="136"/>
    </location>
</feature>
<protein>
    <recommendedName>
        <fullName evidence="4">Integral membrane protein</fullName>
    </recommendedName>
</protein>
<feature type="transmembrane region" description="Helical" evidence="1">
    <location>
        <begin position="173"/>
        <end position="196"/>
    </location>
</feature>
<reference evidence="2" key="2">
    <citation type="submission" date="2022-09" db="EMBL/GenBank/DDBJ databases">
        <title>Biosynthetic gene clusters of Dactylosporangioum fulvum.</title>
        <authorList>
            <person name="Caradec T."/>
        </authorList>
    </citation>
    <scope>NUCLEOTIDE SEQUENCE</scope>
    <source>
        <strain evidence="2">NRRL B-16292</strain>
    </source>
</reference>
<sequence>MRRLHAAVLALYPPAVRKRYGEEIAALLEQSRTPVRDLTDVAWSALTDRAEKMVTADLPDALRRTPRRLTVASVAVLACLAVPLLGFSTVPSAIVPVGLAAGVLCARRGGGFGSAAVVIGAALALFTSPHLVQLLVGRIDRIAEVASTAAFVAAMAGLAALVVALVRRNRRTAALTAAVIGAFTLPQLATTMLVLINGAEPTGNPWLAYWASMLPYRGWSEESGTAFVPVLFDVLIWYPVLYTFCLSFLLTFCFRATVTQGTPAPTNRAQRTAA</sequence>
<dbReference type="Proteomes" id="UP001059617">
    <property type="component" value="Chromosome"/>
</dbReference>
<keyword evidence="1" id="KW-1133">Transmembrane helix</keyword>